<accession>A0ABN0YJS6</accession>
<gene>
    <name evidence="1" type="ORF">GCM10010357_18840</name>
</gene>
<keyword evidence="2" id="KW-1185">Reference proteome</keyword>
<protein>
    <submittedName>
        <fullName evidence="1">Uncharacterized protein</fullName>
    </submittedName>
</protein>
<reference evidence="1 2" key="1">
    <citation type="journal article" date="2019" name="Int. J. Syst. Evol. Microbiol.">
        <title>The Global Catalogue of Microorganisms (GCM) 10K type strain sequencing project: providing services to taxonomists for standard genome sequencing and annotation.</title>
        <authorList>
            <consortium name="The Broad Institute Genomics Platform"/>
            <consortium name="The Broad Institute Genome Sequencing Center for Infectious Disease"/>
            <person name="Wu L."/>
            <person name="Ma J."/>
        </authorList>
    </citation>
    <scope>NUCLEOTIDE SEQUENCE [LARGE SCALE GENOMIC DNA]</scope>
    <source>
        <strain evidence="1 2">JCM 4788</strain>
    </source>
</reference>
<evidence type="ECO:0000313" key="2">
    <source>
        <dbReference type="Proteomes" id="UP001500879"/>
    </source>
</evidence>
<proteinExistence type="predicted"/>
<organism evidence="1 2">
    <name type="scientific">Streptomyces luteireticuli</name>
    <dbReference type="NCBI Taxonomy" id="173858"/>
    <lineage>
        <taxon>Bacteria</taxon>
        <taxon>Bacillati</taxon>
        <taxon>Actinomycetota</taxon>
        <taxon>Actinomycetes</taxon>
        <taxon>Kitasatosporales</taxon>
        <taxon>Streptomycetaceae</taxon>
        <taxon>Streptomyces</taxon>
    </lineage>
</organism>
<dbReference type="EMBL" id="BAAABX010000019">
    <property type="protein sequence ID" value="GAA0397958.1"/>
    <property type="molecule type" value="Genomic_DNA"/>
</dbReference>
<dbReference type="Proteomes" id="UP001500879">
    <property type="component" value="Unassembled WGS sequence"/>
</dbReference>
<sequence>MLFRLRGESGVVPDRDRITLSASGRGVAGHADQGAGELVGAQVGHGRSRVIPAARFSLLGANRTLQGSASHSCPPCRGRS</sequence>
<comment type="caution">
    <text evidence="1">The sequence shown here is derived from an EMBL/GenBank/DDBJ whole genome shotgun (WGS) entry which is preliminary data.</text>
</comment>
<name>A0ABN0YJS6_9ACTN</name>
<evidence type="ECO:0000313" key="1">
    <source>
        <dbReference type="EMBL" id="GAA0397958.1"/>
    </source>
</evidence>